<dbReference type="Proteomes" id="UP000031561">
    <property type="component" value="Unassembled WGS sequence"/>
</dbReference>
<dbReference type="AlphaFoldDB" id="A0ABD4SYK1"/>
<keyword evidence="1" id="KW-0378">Hydrolase</keyword>
<protein>
    <submittedName>
        <fullName evidence="3">Agmatine deiminase family protein</fullName>
    </submittedName>
</protein>
<proteinExistence type="predicted"/>
<dbReference type="SUPFAM" id="SSF55909">
    <property type="entry name" value="Pentein"/>
    <property type="match status" value="1"/>
</dbReference>
<reference evidence="3 4" key="1">
    <citation type="journal article" date="2015" name="Genome Announc.">
        <title>Draft Genome Sequence of Filamentous Marine Cyanobacterium Lyngbya confervoides Strain BDU141951.</title>
        <authorList>
            <person name="Chandrababunaidu M.M."/>
            <person name="Sen D."/>
            <person name="Tripathy S."/>
        </authorList>
    </citation>
    <scope>NUCLEOTIDE SEQUENCE [LARGE SCALE GENOMIC DNA]</scope>
    <source>
        <strain evidence="3 4">BDU141951</strain>
    </source>
</reference>
<dbReference type="PANTHER" id="PTHR31377:SF0">
    <property type="entry name" value="AGMATINE DEIMINASE-RELATED"/>
    <property type="match status" value="1"/>
</dbReference>
<sequence length="377" mass="41455">MTRFLDPMNRPSLSPPSLRHPAEWEPHSACWLAFPRLPEEWPGYFEAACGEFAQLCRGIADCDPVTGQPRGERLNILVFDQSVRQRAEQYLAGLPVYYHLCPYDDIWLRDTAPIFVQKAGKAPQRSDRPSSLSQPPSSLPSEVQDLAVRFCFNGWGSKYDFPHDVHLAQALVQMTHLPSQTVQLVAEGGALESDGQGTCLTTRQCLLNPNRNPGITEAEINSRLQAGLGYQKIIWLDQGLINDHTDGHIDTLARFVCPGVVMVMEARTAQDPNAAVLKQIARQLSQAQDAQGRMLQLVTLPSPGPIRDGTGDILPASYLNFYIANTCVLVPTYESPFDAPAIAAIQACFPTRRVIGLSARALITGGGAFHCITQQQP</sequence>
<accession>A0ABD4SYK1</accession>
<evidence type="ECO:0000256" key="2">
    <source>
        <dbReference type="SAM" id="MobiDB-lite"/>
    </source>
</evidence>
<keyword evidence="4" id="KW-1185">Reference proteome</keyword>
<gene>
    <name evidence="3" type="ORF">QQ91_0001630</name>
</gene>
<evidence type="ECO:0000256" key="1">
    <source>
        <dbReference type="ARBA" id="ARBA00022801"/>
    </source>
</evidence>
<organism evidence="3 4">
    <name type="scientific">Lyngbya confervoides BDU141951</name>
    <dbReference type="NCBI Taxonomy" id="1574623"/>
    <lineage>
        <taxon>Bacteria</taxon>
        <taxon>Bacillati</taxon>
        <taxon>Cyanobacteriota</taxon>
        <taxon>Cyanophyceae</taxon>
        <taxon>Oscillatoriophycideae</taxon>
        <taxon>Oscillatoriales</taxon>
        <taxon>Microcoleaceae</taxon>
        <taxon>Lyngbya</taxon>
    </lineage>
</organism>
<feature type="region of interest" description="Disordered" evidence="2">
    <location>
        <begin position="119"/>
        <end position="140"/>
    </location>
</feature>
<evidence type="ECO:0000313" key="3">
    <source>
        <dbReference type="EMBL" id="MCM1981531.1"/>
    </source>
</evidence>
<comment type="caution">
    <text evidence="3">The sequence shown here is derived from an EMBL/GenBank/DDBJ whole genome shotgun (WGS) entry which is preliminary data.</text>
</comment>
<dbReference type="PANTHER" id="PTHR31377">
    <property type="entry name" value="AGMATINE DEIMINASE-RELATED"/>
    <property type="match status" value="1"/>
</dbReference>
<name>A0ABD4SYK1_9CYAN</name>
<dbReference type="RefSeq" id="WP_236096027.1">
    <property type="nucleotide sequence ID" value="NZ_JTHE03000009.1"/>
</dbReference>
<dbReference type="InterPro" id="IPR007466">
    <property type="entry name" value="Peptidyl-Arg-deiminase_porph"/>
</dbReference>
<evidence type="ECO:0000313" key="4">
    <source>
        <dbReference type="Proteomes" id="UP000031561"/>
    </source>
</evidence>
<dbReference type="Gene3D" id="3.75.10.10">
    <property type="entry name" value="L-arginine/glycine Amidinotransferase, Chain A"/>
    <property type="match status" value="1"/>
</dbReference>
<dbReference type="EMBL" id="JTHE03000009">
    <property type="protein sequence ID" value="MCM1981531.1"/>
    <property type="molecule type" value="Genomic_DNA"/>
</dbReference>
<dbReference type="Pfam" id="PF04371">
    <property type="entry name" value="PAD_porph"/>
    <property type="match status" value="1"/>
</dbReference>
<feature type="compositionally biased region" description="Low complexity" evidence="2">
    <location>
        <begin position="10"/>
        <end position="19"/>
    </location>
</feature>
<dbReference type="GO" id="GO:0016787">
    <property type="term" value="F:hydrolase activity"/>
    <property type="evidence" value="ECO:0007669"/>
    <property type="project" value="UniProtKB-KW"/>
</dbReference>
<feature type="compositionally biased region" description="Low complexity" evidence="2">
    <location>
        <begin position="129"/>
        <end position="140"/>
    </location>
</feature>
<feature type="region of interest" description="Disordered" evidence="2">
    <location>
        <begin position="1"/>
        <end position="21"/>
    </location>
</feature>